<gene>
    <name evidence="2" type="ORF">Amac_093900</name>
</gene>
<evidence type="ECO:0000313" key="3">
    <source>
        <dbReference type="Proteomes" id="UP000331127"/>
    </source>
</evidence>
<evidence type="ECO:0000256" key="1">
    <source>
        <dbReference type="SAM" id="MobiDB-lite"/>
    </source>
</evidence>
<organism evidence="2 3">
    <name type="scientific">Acrocarpospora macrocephala</name>
    <dbReference type="NCBI Taxonomy" id="150177"/>
    <lineage>
        <taxon>Bacteria</taxon>
        <taxon>Bacillati</taxon>
        <taxon>Actinomycetota</taxon>
        <taxon>Actinomycetes</taxon>
        <taxon>Streptosporangiales</taxon>
        <taxon>Streptosporangiaceae</taxon>
        <taxon>Acrocarpospora</taxon>
    </lineage>
</organism>
<reference evidence="2 3" key="1">
    <citation type="submission" date="2019-10" db="EMBL/GenBank/DDBJ databases">
        <title>Whole genome shotgun sequence of Acrocarpospora macrocephala NBRC 16266.</title>
        <authorList>
            <person name="Ichikawa N."/>
            <person name="Kimura A."/>
            <person name="Kitahashi Y."/>
            <person name="Komaki H."/>
            <person name="Oguchi A."/>
        </authorList>
    </citation>
    <scope>NUCLEOTIDE SEQUENCE [LARGE SCALE GENOMIC DNA]</scope>
    <source>
        <strain evidence="2 3">NBRC 16266</strain>
    </source>
</reference>
<dbReference type="AlphaFoldDB" id="A0A5M3X590"/>
<protein>
    <submittedName>
        <fullName evidence="2">Uncharacterized protein</fullName>
    </submittedName>
</protein>
<sequence length="60" mass="6977">MPAIKLTSVARLADMEPLTCDEWGRGNRMTDWRELRADTQPRLTRESGESLHQEHAEKRV</sequence>
<name>A0A5M3X590_9ACTN</name>
<proteinExistence type="predicted"/>
<dbReference type="EMBL" id="BLAE01000084">
    <property type="protein sequence ID" value="GES15792.1"/>
    <property type="molecule type" value="Genomic_DNA"/>
</dbReference>
<dbReference type="Proteomes" id="UP000331127">
    <property type="component" value="Unassembled WGS sequence"/>
</dbReference>
<feature type="region of interest" description="Disordered" evidence="1">
    <location>
        <begin position="36"/>
        <end position="60"/>
    </location>
</feature>
<evidence type="ECO:0000313" key="2">
    <source>
        <dbReference type="EMBL" id="GES15792.1"/>
    </source>
</evidence>
<keyword evidence="3" id="KW-1185">Reference proteome</keyword>
<accession>A0A5M3X590</accession>
<comment type="caution">
    <text evidence="2">The sequence shown here is derived from an EMBL/GenBank/DDBJ whole genome shotgun (WGS) entry which is preliminary data.</text>
</comment>